<sequence>MEPEESSASSVDRNTRLRRWLAELPSQGQGNELLAPDVSPPDEQEWDGHLAALQSELQTLHIEHFIRHTEIRHFGFDDASSGIVEYVRQILDDQAAVLETELQMLLHQREILCAQLRAIATLSVGTTVSSLALQELMGEWEALQRRTSEAPAERRRQEPNLRSVKVDAILVCHDLLLQILRADKLMGEGLAGLITAKEELKAAMRILNHRGDIFSKRRLCRVGGIPLFQLEFWEQQQLDTTKAAPSSDKRPSFPPPAPSGSGQLALEGIAPVWPAPFVEQRVAVNNLDAHYYQLRYENAILKTHLEIEQCAAEERKMVHDLFLKSTQEITRTHAVGTRERALRCLSQWKAFCQTERPLPRIVNALFTEQDRKDVAEREPPAPHHFSGYTDEDEQPVQTTDPSESWGHLLPALERWTPVSQTDT</sequence>
<dbReference type="EMBL" id="CDMY01000228">
    <property type="protein sequence ID" value="CEL95512.1"/>
    <property type="molecule type" value="Genomic_DNA"/>
</dbReference>
<accession>A0A0G4EGZ3</accession>
<protein>
    <submittedName>
        <fullName evidence="2">Uncharacterized protein</fullName>
    </submittedName>
</protein>
<name>A0A0G4EGZ3_VITBC</name>
<reference evidence="2 3" key="1">
    <citation type="submission" date="2014-11" db="EMBL/GenBank/DDBJ databases">
        <authorList>
            <person name="Zhu J."/>
            <person name="Qi W."/>
            <person name="Song R."/>
        </authorList>
    </citation>
    <scope>NUCLEOTIDE SEQUENCE [LARGE SCALE GENOMIC DNA]</scope>
</reference>
<dbReference type="Proteomes" id="UP000041254">
    <property type="component" value="Unassembled WGS sequence"/>
</dbReference>
<dbReference type="InParanoid" id="A0A0G4EGZ3"/>
<feature type="compositionally biased region" description="Basic and acidic residues" evidence="1">
    <location>
        <begin position="371"/>
        <end position="381"/>
    </location>
</feature>
<feature type="region of interest" description="Disordered" evidence="1">
    <location>
        <begin position="371"/>
        <end position="423"/>
    </location>
</feature>
<dbReference type="VEuPathDB" id="CryptoDB:Vbra_11942"/>
<gene>
    <name evidence="2" type="ORF">Vbra_11942</name>
</gene>
<proteinExistence type="predicted"/>
<keyword evidence="3" id="KW-1185">Reference proteome</keyword>
<feature type="region of interest" description="Disordered" evidence="1">
    <location>
        <begin position="239"/>
        <end position="261"/>
    </location>
</feature>
<evidence type="ECO:0000256" key="1">
    <source>
        <dbReference type="SAM" id="MobiDB-lite"/>
    </source>
</evidence>
<dbReference type="AlphaFoldDB" id="A0A0G4EGZ3"/>
<evidence type="ECO:0000313" key="2">
    <source>
        <dbReference type="EMBL" id="CEL95512.1"/>
    </source>
</evidence>
<evidence type="ECO:0000313" key="3">
    <source>
        <dbReference type="Proteomes" id="UP000041254"/>
    </source>
</evidence>
<organism evidence="2 3">
    <name type="scientific">Vitrella brassicaformis (strain CCMP3155)</name>
    <dbReference type="NCBI Taxonomy" id="1169540"/>
    <lineage>
        <taxon>Eukaryota</taxon>
        <taxon>Sar</taxon>
        <taxon>Alveolata</taxon>
        <taxon>Colpodellida</taxon>
        <taxon>Vitrellaceae</taxon>
        <taxon>Vitrella</taxon>
    </lineage>
</organism>